<proteinExistence type="predicted"/>
<keyword evidence="2" id="KW-1185">Reference proteome</keyword>
<organism evidence="1 2">
    <name type="scientific">Ficus carica</name>
    <name type="common">Common fig</name>
    <dbReference type="NCBI Taxonomy" id="3494"/>
    <lineage>
        <taxon>Eukaryota</taxon>
        <taxon>Viridiplantae</taxon>
        <taxon>Streptophyta</taxon>
        <taxon>Embryophyta</taxon>
        <taxon>Tracheophyta</taxon>
        <taxon>Spermatophyta</taxon>
        <taxon>Magnoliopsida</taxon>
        <taxon>eudicotyledons</taxon>
        <taxon>Gunneridae</taxon>
        <taxon>Pentapetalae</taxon>
        <taxon>rosids</taxon>
        <taxon>fabids</taxon>
        <taxon>Rosales</taxon>
        <taxon>Moraceae</taxon>
        <taxon>Ficeae</taxon>
        <taxon>Ficus</taxon>
    </lineage>
</organism>
<accession>A0AA88D383</accession>
<reference evidence="1" key="1">
    <citation type="submission" date="2023-07" db="EMBL/GenBank/DDBJ databases">
        <title>draft genome sequence of fig (Ficus carica).</title>
        <authorList>
            <person name="Takahashi T."/>
            <person name="Nishimura K."/>
        </authorList>
    </citation>
    <scope>NUCLEOTIDE SEQUENCE</scope>
</reference>
<gene>
    <name evidence="1" type="ORF">TIFTF001_010210</name>
</gene>
<name>A0AA88D383_FICCA</name>
<evidence type="ECO:0000313" key="2">
    <source>
        <dbReference type="Proteomes" id="UP001187192"/>
    </source>
</evidence>
<dbReference type="EMBL" id="BTGU01000012">
    <property type="protein sequence ID" value="GMN40991.1"/>
    <property type="molecule type" value="Genomic_DNA"/>
</dbReference>
<protein>
    <submittedName>
        <fullName evidence="1">Uncharacterized protein</fullName>
    </submittedName>
</protein>
<comment type="caution">
    <text evidence="1">The sequence shown here is derived from an EMBL/GenBank/DDBJ whole genome shotgun (WGS) entry which is preliminary data.</text>
</comment>
<evidence type="ECO:0000313" key="1">
    <source>
        <dbReference type="EMBL" id="GMN40991.1"/>
    </source>
</evidence>
<dbReference type="Proteomes" id="UP001187192">
    <property type="component" value="Unassembled WGS sequence"/>
</dbReference>
<dbReference type="AlphaFoldDB" id="A0AA88D383"/>
<sequence>MGDNLLRYPELDQAVIGHSRQEQGQDDVRTSKHDGKQACLCRADPRQVGLDYGLSWKWFGRPNHFIVARPVNHLLAISDTRWWSLAGQTVKQEISRYVFC</sequence>